<proteinExistence type="predicted"/>
<dbReference type="InterPro" id="IPR036291">
    <property type="entry name" value="NAD(P)-bd_dom_sf"/>
</dbReference>
<reference evidence="1" key="1">
    <citation type="submission" date="2024-05" db="EMBL/GenBank/DDBJ databases">
        <title>Whole genome shotgun sequence of Streptomyces violascens NBRC 12920.</title>
        <authorList>
            <person name="Komaki H."/>
            <person name="Tamura T."/>
        </authorList>
    </citation>
    <scope>NUCLEOTIDE SEQUENCE</scope>
    <source>
        <strain evidence="1">NBRC 12920</strain>
    </source>
</reference>
<evidence type="ECO:0000313" key="1">
    <source>
        <dbReference type="EMBL" id="GHI35837.1"/>
    </source>
</evidence>
<dbReference type="EMBL" id="BNDY01000002">
    <property type="protein sequence ID" value="GHI35837.1"/>
    <property type="molecule type" value="Genomic_DNA"/>
</dbReference>
<name>A0ABQ3QF01_9ACTN</name>
<evidence type="ECO:0000313" key="2">
    <source>
        <dbReference type="Proteomes" id="UP001050808"/>
    </source>
</evidence>
<dbReference type="Gene3D" id="3.40.50.720">
    <property type="entry name" value="NAD(P)-binding Rossmann-like Domain"/>
    <property type="match status" value="1"/>
</dbReference>
<accession>A0ABQ3QF01</accession>
<gene>
    <name evidence="1" type="ORF">Sviol_02450</name>
</gene>
<dbReference type="Proteomes" id="UP001050808">
    <property type="component" value="Unassembled WGS sequence"/>
</dbReference>
<keyword evidence="2" id="KW-1185">Reference proteome</keyword>
<sequence length="51" mass="4950">MPSAATVAAGSTAPPGRFGTAEEAAAAALFIMADTYVTGQVTSLDGGETFA</sequence>
<organism evidence="1 2">
    <name type="scientific">Streptomyces violascens</name>
    <dbReference type="NCBI Taxonomy" id="67381"/>
    <lineage>
        <taxon>Bacteria</taxon>
        <taxon>Bacillati</taxon>
        <taxon>Actinomycetota</taxon>
        <taxon>Actinomycetes</taxon>
        <taxon>Kitasatosporales</taxon>
        <taxon>Streptomycetaceae</taxon>
        <taxon>Streptomyces</taxon>
    </lineage>
</organism>
<dbReference type="SUPFAM" id="SSF51735">
    <property type="entry name" value="NAD(P)-binding Rossmann-fold domains"/>
    <property type="match status" value="1"/>
</dbReference>
<comment type="caution">
    <text evidence="1">The sequence shown here is derived from an EMBL/GenBank/DDBJ whole genome shotgun (WGS) entry which is preliminary data.</text>
</comment>
<protein>
    <submittedName>
        <fullName evidence="1">Uncharacterized protein</fullName>
    </submittedName>
</protein>